<name>A0A3A3ERR2_9GAMM</name>
<comment type="caution">
    <text evidence="3">The sequence shown here is derived from an EMBL/GenBank/DDBJ whole genome shotgun (WGS) entry which is preliminary data.</text>
</comment>
<gene>
    <name evidence="3" type="ORF">D4741_01130</name>
</gene>
<dbReference type="SUPFAM" id="SSF51556">
    <property type="entry name" value="Metallo-dependent hydrolases"/>
    <property type="match status" value="1"/>
</dbReference>
<dbReference type="Gene3D" id="3.20.20.140">
    <property type="entry name" value="Metal-dependent hydrolases"/>
    <property type="match status" value="1"/>
</dbReference>
<dbReference type="InterPro" id="IPR052350">
    <property type="entry name" value="Metallo-dep_Lactonases"/>
</dbReference>
<dbReference type="InterPro" id="IPR032466">
    <property type="entry name" value="Metal_Hydrolase"/>
</dbReference>
<feature type="domain" description="Amidohydrolase-related" evidence="2">
    <location>
        <begin position="13"/>
        <end position="285"/>
    </location>
</feature>
<comment type="similarity">
    <text evidence="1">Belongs to the metallo-dependent hydrolases superfamily.</text>
</comment>
<evidence type="ECO:0000256" key="1">
    <source>
        <dbReference type="ARBA" id="ARBA00038310"/>
    </source>
</evidence>
<dbReference type="InterPro" id="IPR006680">
    <property type="entry name" value="Amidohydro-rel"/>
</dbReference>
<dbReference type="Pfam" id="PF04909">
    <property type="entry name" value="Amidohydro_2"/>
    <property type="match status" value="1"/>
</dbReference>
<sequence length="286" mass="33172">MSTVSTLNPIKKIDSHQHFWQLSRADYRWLSEDLTVLYQDYLPERLTTTLAINDIANTIVVQAADSHDETRFLLKLAKSYSFIAGVVGWVDFDDANVLKQLTLFASDPYFKGVRPMLQDIEQIDWILNPEFTPIFQFLAAHNLCFDALVHECHLPHVLTIAKQHPNLNIVINHLAKPDLTKPKSEQWEDMLYQLACLKNVSIKFSGLMSQAQADCVDIDTYRPYFELIYQLFGANRILWGSDWPVVNMNGCYTDWHYISDVLISVLPVSEQRKIWSDNAKRLYRLF</sequence>
<dbReference type="EMBL" id="QYSE01000001">
    <property type="protein sequence ID" value="RJF36711.1"/>
    <property type="molecule type" value="Genomic_DNA"/>
</dbReference>
<dbReference type="RefSeq" id="WP_119851728.1">
    <property type="nucleotide sequence ID" value="NZ_QYSE01000001.1"/>
</dbReference>
<dbReference type="PANTHER" id="PTHR43569">
    <property type="entry name" value="AMIDOHYDROLASE"/>
    <property type="match status" value="1"/>
</dbReference>
<keyword evidence="3" id="KW-0378">Hydrolase</keyword>
<dbReference type="PANTHER" id="PTHR43569:SF2">
    <property type="entry name" value="AMIDOHYDROLASE-RELATED DOMAIN-CONTAINING PROTEIN"/>
    <property type="match status" value="1"/>
</dbReference>
<reference evidence="3 4" key="1">
    <citation type="submission" date="2018-09" db="EMBL/GenBank/DDBJ databases">
        <title>Identification of marine bacteria producing industrial enzymes.</title>
        <authorList>
            <person name="Cheng T.H."/>
            <person name="Saidin J."/>
            <person name="Muhd D.D."/>
            <person name="Isa M.N.M."/>
            <person name="Bakar M.F.A."/>
            <person name="Ismail N."/>
        </authorList>
    </citation>
    <scope>NUCLEOTIDE SEQUENCE [LARGE SCALE GENOMIC DNA]</scope>
    <source>
        <strain evidence="3 4">MNAD 1.6</strain>
    </source>
</reference>
<dbReference type="AlphaFoldDB" id="A0A3A3ERR2"/>
<dbReference type="Proteomes" id="UP000265938">
    <property type="component" value="Unassembled WGS sequence"/>
</dbReference>
<evidence type="ECO:0000313" key="3">
    <source>
        <dbReference type="EMBL" id="RJF36711.1"/>
    </source>
</evidence>
<evidence type="ECO:0000259" key="2">
    <source>
        <dbReference type="Pfam" id="PF04909"/>
    </source>
</evidence>
<evidence type="ECO:0000313" key="4">
    <source>
        <dbReference type="Proteomes" id="UP000265938"/>
    </source>
</evidence>
<proteinExistence type="inferred from homology"/>
<organism evidence="3 4">
    <name type="scientific">Pseudoalteromonas gelatinilytica</name>
    <dbReference type="NCBI Taxonomy" id="1703256"/>
    <lineage>
        <taxon>Bacteria</taxon>
        <taxon>Pseudomonadati</taxon>
        <taxon>Pseudomonadota</taxon>
        <taxon>Gammaproteobacteria</taxon>
        <taxon>Alteromonadales</taxon>
        <taxon>Pseudoalteromonadaceae</taxon>
        <taxon>Pseudoalteromonas</taxon>
    </lineage>
</organism>
<accession>A0A3A3ERR2</accession>
<dbReference type="GO" id="GO:0016787">
    <property type="term" value="F:hydrolase activity"/>
    <property type="evidence" value="ECO:0007669"/>
    <property type="project" value="UniProtKB-KW"/>
</dbReference>
<protein>
    <submittedName>
        <fullName evidence="3">Amidohydrolase</fullName>
    </submittedName>
</protein>